<accession>A0ACC2TJ95</accession>
<reference evidence="1" key="1">
    <citation type="submission" date="2022-04" db="EMBL/GenBank/DDBJ databases">
        <title>Genome of the entomopathogenic fungus Entomophthora muscae.</title>
        <authorList>
            <person name="Elya C."/>
            <person name="Lovett B.R."/>
            <person name="Lee E."/>
            <person name="Macias A.M."/>
            <person name="Hajek A.E."/>
            <person name="De Bivort B.L."/>
            <person name="Kasson M.T."/>
            <person name="De Fine Licht H.H."/>
            <person name="Stajich J.E."/>
        </authorList>
    </citation>
    <scope>NUCLEOTIDE SEQUENCE</scope>
    <source>
        <strain evidence="1">Berkeley</strain>
    </source>
</reference>
<dbReference type="EMBL" id="QTSX02002850">
    <property type="protein sequence ID" value="KAJ9074669.1"/>
    <property type="molecule type" value="Genomic_DNA"/>
</dbReference>
<organism evidence="1 2">
    <name type="scientific">Entomophthora muscae</name>
    <dbReference type="NCBI Taxonomy" id="34485"/>
    <lineage>
        <taxon>Eukaryota</taxon>
        <taxon>Fungi</taxon>
        <taxon>Fungi incertae sedis</taxon>
        <taxon>Zoopagomycota</taxon>
        <taxon>Entomophthoromycotina</taxon>
        <taxon>Entomophthoromycetes</taxon>
        <taxon>Entomophthorales</taxon>
        <taxon>Entomophthoraceae</taxon>
        <taxon>Entomophthora</taxon>
    </lineage>
</organism>
<sequence length="596" mass="67605">MDSFEDPDCEYEFEEEFEEVPIESNLESKSKSPQNKDIPESSEQIEGKDSLDLDFGDWDATKSSVEYAVSREEFRDFETANEEWDDEAWEEVDERPSEQSPTEAPPNPVIVITMSNNEPTNKRRKFTGMTREERIKLIISHRMTLLTWLCVLLQLNRLCNISLVRALLLSHTSSLVSCKFPLPRHSAGKDSGRKTVNALLEWWNKVFRVSSSSFCPLCSSANDAEAKLRDTFLEGAASLTGCRDMKWALFVALGRSIGLETRLIMQLRTPISRKIAGELGFGQLWCEYRTWTDESWTVLSEHLEQRPLLEAGRAQSPLDYVLGISAEGVEDVTAKYVPDFLSRHHRLRQRFVGISGCEDWQKGWWKSVLQLLGNIKPSAVKHHVHEKMPTTLPGFKSHPLFVLERHIPKNHSIVPGTSHIGLFKGEKVFPRSALAALKSKQAWWLLGREILPKHLDPNTTLYPDYQTRMYSAPLLAGEKIPRNKHGSFDLFQPNMLPADAVHVTTPDAAAVARRLGLDYARAVVGFQHGASGALPIENGIVLSETNASLLKDALSVHHSSAVERENERRYSAAIRNWKAYIRFLEIKLRLQEDYGD</sequence>
<comment type="caution">
    <text evidence="1">The sequence shown here is derived from an EMBL/GenBank/DDBJ whole genome shotgun (WGS) entry which is preliminary data.</text>
</comment>
<name>A0ACC2TJ95_9FUNG</name>
<keyword evidence="2" id="KW-1185">Reference proteome</keyword>
<gene>
    <name evidence="1" type="ORF">DSO57_1004122</name>
</gene>
<protein>
    <submittedName>
        <fullName evidence="1">Uncharacterized protein</fullName>
    </submittedName>
</protein>
<evidence type="ECO:0000313" key="2">
    <source>
        <dbReference type="Proteomes" id="UP001165960"/>
    </source>
</evidence>
<proteinExistence type="predicted"/>
<dbReference type="Proteomes" id="UP001165960">
    <property type="component" value="Unassembled WGS sequence"/>
</dbReference>
<evidence type="ECO:0000313" key="1">
    <source>
        <dbReference type="EMBL" id="KAJ9074669.1"/>
    </source>
</evidence>